<comment type="caution">
    <text evidence="1">The sequence shown here is derived from an EMBL/GenBank/DDBJ whole genome shotgun (WGS) entry which is preliminary data.</text>
</comment>
<gene>
    <name evidence="1" type="ORF">O9H85_28350</name>
</gene>
<evidence type="ECO:0000313" key="1">
    <source>
        <dbReference type="EMBL" id="MCZ8516237.1"/>
    </source>
</evidence>
<evidence type="ECO:0000313" key="2">
    <source>
        <dbReference type="Proteomes" id="UP001527882"/>
    </source>
</evidence>
<reference evidence="1 2" key="1">
    <citation type="submission" date="2022-12" db="EMBL/GenBank/DDBJ databases">
        <title>Draft genome sequence of Paenibacillus sp. dW9.</title>
        <authorList>
            <person name="Choi E.-W."/>
            <person name="Kim D.-U."/>
        </authorList>
    </citation>
    <scope>NUCLEOTIDE SEQUENCE [LARGE SCALE GENOMIC DNA]</scope>
    <source>
        <strain evidence="2">dW9</strain>
    </source>
</reference>
<dbReference type="Proteomes" id="UP001527882">
    <property type="component" value="Unassembled WGS sequence"/>
</dbReference>
<proteinExistence type="predicted"/>
<dbReference type="EMBL" id="JAQAGZ010000022">
    <property type="protein sequence ID" value="MCZ8516237.1"/>
    <property type="molecule type" value="Genomic_DNA"/>
</dbReference>
<organism evidence="1 2">
    <name type="scientific">Paenibacillus gyeongsangnamensis</name>
    <dbReference type="NCBI Taxonomy" id="3388067"/>
    <lineage>
        <taxon>Bacteria</taxon>
        <taxon>Bacillati</taxon>
        <taxon>Bacillota</taxon>
        <taxon>Bacilli</taxon>
        <taxon>Bacillales</taxon>
        <taxon>Paenibacillaceae</taxon>
        <taxon>Paenibacillus</taxon>
    </lineage>
</organism>
<dbReference type="RefSeq" id="WP_269884770.1">
    <property type="nucleotide sequence ID" value="NZ_JAQAGZ010000022.1"/>
</dbReference>
<accession>A0ABT4QH66</accession>
<protein>
    <submittedName>
        <fullName evidence="1">Uncharacterized protein</fullName>
    </submittedName>
</protein>
<name>A0ABT4QH66_9BACL</name>
<keyword evidence="2" id="KW-1185">Reference proteome</keyword>
<sequence>MPMRWHNMYIGPVAGDIGLRVSSIPYDVREIAFIQMLKNSP</sequence>